<feature type="compositionally biased region" description="Low complexity" evidence="1">
    <location>
        <begin position="287"/>
        <end position="297"/>
    </location>
</feature>
<feature type="chain" id="PRO_5040411665" description="NTF2-like domain-containing protein" evidence="2">
    <location>
        <begin position="19"/>
        <end position="535"/>
    </location>
</feature>
<protein>
    <recommendedName>
        <fullName evidence="3">NTF2-like domain-containing protein</fullName>
    </recommendedName>
</protein>
<dbReference type="EMBL" id="CP099426">
    <property type="protein sequence ID" value="USW57437.1"/>
    <property type="molecule type" value="Genomic_DNA"/>
</dbReference>
<feature type="domain" description="NTF2-like" evidence="3">
    <location>
        <begin position="361"/>
        <end position="502"/>
    </location>
</feature>
<evidence type="ECO:0000256" key="1">
    <source>
        <dbReference type="SAM" id="MobiDB-lite"/>
    </source>
</evidence>
<evidence type="ECO:0000313" key="4">
    <source>
        <dbReference type="EMBL" id="USW57437.1"/>
    </source>
</evidence>
<evidence type="ECO:0000259" key="3">
    <source>
        <dbReference type="Pfam" id="PF26534"/>
    </source>
</evidence>
<feature type="compositionally biased region" description="Low complexity" evidence="1">
    <location>
        <begin position="229"/>
        <end position="248"/>
    </location>
</feature>
<organism evidence="4 5">
    <name type="scientific">Septoria linicola</name>
    <dbReference type="NCBI Taxonomy" id="215465"/>
    <lineage>
        <taxon>Eukaryota</taxon>
        <taxon>Fungi</taxon>
        <taxon>Dikarya</taxon>
        <taxon>Ascomycota</taxon>
        <taxon>Pezizomycotina</taxon>
        <taxon>Dothideomycetes</taxon>
        <taxon>Dothideomycetidae</taxon>
        <taxon>Mycosphaerellales</taxon>
        <taxon>Mycosphaerellaceae</taxon>
        <taxon>Septoria</taxon>
    </lineage>
</organism>
<proteinExistence type="predicted"/>
<gene>
    <name evidence="4" type="ORF">Slin15195_G107560</name>
</gene>
<sequence>MKFALVASALVFATTTLAGGPPGYGEQNASPQQGKPEDHNGRGIASPVGQGNQGGPRPAQNGAPPSYGQQNSPHGNQMPAKPNQNGNGIASPVGQGQNGGQPSHGQQHNPQNNGQPNQNGNGIASPIGQGQQQPGYRQQHSPQSNQGSGKPNQNGNGIASPIGQGQNGGQPSYGRQHNPQNNGQPSQNGNGIASPISQGQQQPGYGQQHSPQSNQGSGKPNQNGNGIASPIGQGQQQPGYSQQHSPQGHQRSPQPNQNGNGIASPVGQGSNGGSARPAAYGQAQKSPQGGNQGPPKGQNGGTAVSPVGNGGNMSGPQCCVESPLGSNWSAQSGKGSQQQQQKQQQNQGQASYNSPHGQNGQCITPQEGKEWLDKFISVLGRTAPNVEQTANEIIADQYIEISNSIQSLQGKPLSSESVSAPSKQAWIQGVTKAPPPQGIQTKDIVIGCDKLVWYWSFEKVGAGRYPQNGFNLFHLVRNGGRLQADRLDLEFDSIAWGLNTGEVSEVELADGTEIEAAMKFQGGPQGAGAQNQQDD</sequence>
<dbReference type="Proteomes" id="UP001056384">
    <property type="component" value="Chromosome 9"/>
</dbReference>
<feature type="compositionally biased region" description="Polar residues" evidence="1">
    <location>
        <begin position="214"/>
        <end position="226"/>
    </location>
</feature>
<feature type="compositionally biased region" description="Low complexity" evidence="1">
    <location>
        <begin position="178"/>
        <end position="213"/>
    </location>
</feature>
<feature type="compositionally biased region" description="Low complexity" evidence="1">
    <location>
        <begin position="100"/>
        <end position="143"/>
    </location>
</feature>
<name>A0A9Q9EP87_9PEZI</name>
<reference evidence="4" key="1">
    <citation type="submission" date="2022-06" db="EMBL/GenBank/DDBJ databases">
        <title>Complete genome sequences of two strains of the flax pathogen Septoria linicola.</title>
        <authorList>
            <person name="Lapalu N."/>
            <person name="Simon A."/>
            <person name="Demenou B."/>
            <person name="Paumier D."/>
            <person name="Guillot M.-P."/>
            <person name="Gout L."/>
            <person name="Valade R."/>
        </authorList>
    </citation>
    <scope>NUCLEOTIDE SEQUENCE</scope>
    <source>
        <strain evidence="4">SE15195</strain>
    </source>
</reference>
<feature type="signal peptide" evidence="2">
    <location>
        <begin position="1"/>
        <end position="18"/>
    </location>
</feature>
<dbReference type="InterPro" id="IPR058645">
    <property type="entry name" value="NTF2-like_dom_7"/>
</dbReference>
<accession>A0A9Q9EP87</accession>
<feature type="compositionally biased region" description="Polar residues" evidence="1">
    <location>
        <begin position="355"/>
        <end position="364"/>
    </location>
</feature>
<evidence type="ECO:0000256" key="2">
    <source>
        <dbReference type="SAM" id="SignalP"/>
    </source>
</evidence>
<keyword evidence="5" id="KW-1185">Reference proteome</keyword>
<dbReference type="Pfam" id="PF26534">
    <property type="entry name" value="NTF2_7"/>
    <property type="match status" value="1"/>
</dbReference>
<feature type="compositionally biased region" description="Low complexity" evidence="1">
    <location>
        <begin position="329"/>
        <end position="354"/>
    </location>
</feature>
<keyword evidence="2" id="KW-0732">Signal</keyword>
<dbReference type="AlphaFoldDB" id="A0A9Q9EP87"/>
<feature type="region of interest" description="Disordered" evidence="1">
    <location>
        <begin position="16"/>
        <end position="364"/>
    </location>
</feature>
<feature type="compositionally biased region" description="Polar residues" evidence="1">
    <location>
        <begin position="144"/>
        <end position="157"/>
    </location>
</feature>
<feature type="compositionally biased region" description="Polar residues" evidence="1">
    <location>
        <begin position="249"/>
        <end position="261"/>
    </location>
</feature>
<evidence type="ECO:0000313" key="5">
    <source>
        <dbReference type="Proteomes" id="UP001056384"/>
    </source>
</evidence>